<proteinExistence type="predicted"/>
<protein>
    <submittedName>
        <fullName evidence="2">Uncharacterized protein</fullName>
    </submittedName>
</protein>
<comment type="caution">
    <text evidence="2">The sequence shown here is derived from an EMBL/GenBank/DDBJ whole genome shotgun (WGS) entry which is preliminary data.</text>
</comment>
<reference evidence="2 3" key="1">
    <citation type="submission" date="2019-03" db="EMBL/GenBank/DDBJ databases">
        <title>Genomic Encyclopedia of Type Strains, Phase IV (KMG-IV): sequencing the most valuable type-strain genomes for metagenomic binning, comparative biology and taxonomic classification.</title>
        <authorList>
            <person name="Goeker M."/>
        </authorList>
    </citation>
    <scope>NUCLEOTIDE SEQUENCE [LARGE SCALE GENOMIC DNA]</scope>
    <source>
        <strain evidence="2 3">DSM 24766</strain>
    </source>
</reference>
<dbReference type="Proteomes" id="UP000295050">
    <property type="component" value="Unassembled WGS sequence"/>
</dbReference>
<keyword evidence="3" id="KW-1185">Reference proteome</keyword>
<sequence>MRANELATLFPRNARSGFSTKNRAFGGGISTKKKQEMRWHG</sequence>
<evidence type="ECO:0000313" key="2">
    <source>
        <dbReference type="EMBL" id="TCP61410.1"/>
    </source>
</evidence>
<name>A0A4R2RD91_9RHOB</name>
<dbReference type="EMBL" id="SLXU01000005">
    <property type="protein sequence ID" value="TCP61410.1"/>
    <property type="molecule type" value="Genomic_DNA"/>
</dbReference>
<accession>A0A4R2RD91</accession>
<feature type="region of interest" description="Disordered" evidence="1">
    <location>
        <begin position="17"/>
        <end position="41"/>
    </location>
</feature>
<evidence type="ECO:0000313" key="3">
    <source>
        <dbReference type="Proteomes" id="UP000295050"/>
    </source>
</evidence>
<dbReference type="AlphaFoldDB" id="A0A4R2RD91"/>
<organism evidence="2 3">
    <name type="scientific">Rhodovulum bhavnagarense</name>
    <dbReference type="NCBI Taxonomy" id="992286"/>
    <lineage>
        <taxon>Bacteria</taxon>
        <taxon>Pseudomonadati</taxon>
        <taxon>Pseudomonadota</taxon>
        <taxon>Alphaproteobacteria</taxon>
        <taxon>Rhodobacterales</taxon>
        <taxon>Paracoccaceae</taxon>
        <taxon>Rhodovulum</taxon>
    </lineage>
</organism>
<evidence type="ECO:0000256" key="1">
    <source>
        <dbReference type="SAM" id="MobiDB-lite"/>
    </source>
</evidence>
<gene>
    <name evidence="2" type="ORF">EV663_105128</name>
</gene>